<comment type="caution">
    <text evidence="11">The sequence shown here is derived from an EMBL/GenBank/DDBJ whole genome shotgun (WGS) entry which is preliminary data.</text>
</comment>
<dbReference type="Pfam" id="PF04290">
    <property type="entry name" value="DctQ"/>
    <property type="match status" value="1"/>
</dbReference>
<dbReference type="GO" id="GO:0005886">
    <property type="term" value="C:plasma membrane"/>
    <property type="evidence" value="ECO:0007669"/>
    <property type="project" value="UniProtKB-SubCell"/>
</dbReference>
<comment type="caution">
    <text evidence="9">Lacks conserved residue(s) required for the propagation of feature annotation.</text>
</comment>
<dbReference type="GO" id="GO:0015740">
    <property type="term" value="P:C4-dicarboxylate transport"/>
    <property type="evidence" value="ECO:0007669"/>
    <property type="project" value="TreeGrafter"/>
</dbReference>
<sequence>MGVPIIWSVEIAQLLFLWLCILAIDLALQDERHFGLQIVKDNVPPRVGQMVEVVNLLVIVALLVFLIPYAWRNTLLMHARLDGALQIPGSWFHASMVVGFALMIRTLLARLLAMFARRTA</sequence>
<evidence type="ECO:0000256" key="2">
    <source>
        <dbReference type="ARBA" id="ARBA00022448"/>
    </source>
</evidence>
<proteinExistence type="inferred from homology"/>
<dbReference type="AlphaFoldDB" id="A0A3R9YPB0"/>
<dbReference type="InterPro" id="IPR007387">
    <property type="entry name" value="TRAP_DctQ"/>
</dbReference>
<keyword evidence="5 9" id="KW-0812">Transmembrane</keyword>
<feature type="transmembrane region" description="Helical" evidence="9">
    <location>
        <begin position="91"/>
        <end position="113"/>
    </location>
</feature>
<comment type="similarity">
    <text evidence="8 9">Belongs to the TRAP transporter small permease family.</text>
</comment>
<evidence type="ECO:0000256" key="1">
    <source>
        <dbReference type="ARBA" id="ARBA00004429"/>
    </source>
</evidence>
<keyword evidence="7 9" id="KW-0472">Membrane</keyword>
<evidence type="ECO:0000313" key="12">
    <source>
        <dbReference type="Proteomes" id="UP000278398"/>
    </source>
</evidence>
<comment type="subunit">
    <text evidence="9">The complex comprises the extracytoplasmic solute receptor protein and the two transmembrane proteins.</text>
</comment>
<comment type="function">
    <text evidence="9">Part of the tripartite ATP-independent periplasmic (TRAP) transport system.</text>
</comment>
<evidence type="ECO:0000256" key="4">
    <source>
        <dbReference type="ARBA" id="ARBA00022519"/>
    </source>
</evidence>
<evidence type="ECO:0000256" key="9">
    <source>
        <dbReference type="RuleBase" id="RU369079"/>
    </source>
</evidence>
<dbReference type="InterPro" id="IPR055348">
    <property type="entry name" value="DctQ"/>
</dbReference>
<keyword evidence="4 9" id="KW-0997">Cell inner membrane</keyword>
<feature type="domain" description="Tripartite ATP-independent periplasmic transporters DctQ component" evidence="10">
    <location>
        <begin position="2"/>
        <end position="115"/>
    </location>
</feature>
<dbReference type="Proteomes" id="UP000278398">
    <property type="component" value="Unassembled WGS sequence"/>
</dbReference>
<gene>
    <name evidence="11" type="ORF">EJC49_21650</name>
</gene>
<keyword evidence="6 9" id="KW-1133">Transmembrane helix</keyword>
<feature type="transmembrane region" description="Helical" evidence="9">
    <location>
        <begin position="49"/>
        <end position="71"/>
    </location>
</feature>
<dbReference type="PANTHER" id="PTHR35011:SF2">
    <property type="entry name" value="2,3-DIKETO-L-GULONATE TRAP TRANSPORTER SMALL PERMEASE PROTEIN YIAM"/>
    <property type="match status" value="1"/>
</dbReference>
<evidence type="ECO:0000256" key="5">
    <source>
        <dbReference type="ARBA" id="ARBA00022692"/>
    </source>
</evidence>
<evidence type="ECO:0000256" key="8">
    <source>
        <dbReference type="ARBA" id="ARBA00038436"/>
    </source>
</evidence>
<feature type="transmembrane region" description="Helical" evidence="9">
    <location>
        <begin position="6"/>
        <end position="28"/>
    </location>
</feature>
<dbReference type="OrthoDB" id="7843639at2"/>
<keyword evidence="2 9" id="KW-0813">Transport</keyword>
<reference evidence="11 12" key="1">
    <citation type="submission" date="2018-12" db="EMBL/GenBank/DDBJ databases">
        <title>Mesorhizobium carbonis sp. nov., isolated from coal mine water.</title>
        <authorList>
            <person name="Xin W."/>
            <person name="Xu Z."/>
            <person name="Xiang F."/>
            <person name="Zhang J."/>
            <person name="Xi L."/>
            <person name="Liu J."/>
        </authorList>
    </citation>
    <scope>NUCLEOTIDE SEQUENCE [LARGE SCALE GENOMIC DNA]</scope>
    <source>
        <strain evidence="11 12">B2.3</strain>
    </source>
</reference>
<dbReference type="EMBL" id="RWKW01000099">
    <property type="protein sequence ID" value="RST83916.1"/>
    <property type="molecule type" value="Genomic_DNA"/>
</dbReference>
<organism evidence="11 12">
    <name type="scientific">Aquibium carbonis</name>
    <dbReference type="NCBI Taxonomy" id="2495581"/>
    <lineage>
        <taxon>Bacteria</taxon>
        <taxon>Pseudomonadati</taxon>
        <taxon>Pseudomonadota</taxon>
        <taxon>Alphaproteobacteria</taxon>
        <taxon>Hyphomicrobiales</taxon>
        <taxon>Phyllobacteriaceae</taxon>
        <taxon>Aquibium</taxon>
    </lineage>
</organism>
<dbReference type="GO" id="GO:0022857">
    <property type="term" value="F:transmembrane transporter activity"/>
    <property type="evidence" value="ECO:0007669"/>
    <property type="project" value="UniProtKB-UniRule"/>
</dbReference>
<protein>
    <recommendedName>
        <fullName evidence="9">TRAP transporter small permease protein</fullName>
    </recommendedName>
</protein>
<evidence type="ECO:0000256" key="6">
    <source>
        <dbReference type="ARBA" id="ARBA00022989"/>
    </source>
</evidence>
<keyword evidence="3" id="KW-1003">Cell membrane</keyword>
<evidence type="ECO:0000259" key="10">
    <source>
        <dbReference type="Pfam" id="PF04290"/>
    </source>
</evidence>
<evidence type="ECO:0000256" key="3">
    <source>
        <dbReference type="ARBA" id="ARBA00022475"/>
    </source>
</evidence>
<dbReference type="PANTHER" id="PTHR35011">
    <property type="entry name" value="2,3-DIKETO-L-GULONATE TRAP TRANSPORTER SMALL PERMEASE PROTEIN YIAM"/>
    <property type="match status" value="1"/>
</dbReference>
<accession>A0A3R9YPB0</accession>
<comment type="subcellular location">
    <subcellularLocation>
        <location evidence="1 9">Cell inner membrane</location>
        <topology evidence="1 9">Multi-pass membrane protein</topology>
    </subcellularLocation>
</comment>
<keyword evidence="12" id="KW-1185">Reference proteome</keyword>
<evidence type="ECO:0000256" key="7">
    <source>
        <dbReference type="ARBA" id="ARBA00023136"/>
    </source>
</evidence>
<name>A0A3R9YPB0_9HYPH</name>
<evidence type="ECO:0000313" key="11">
    <source>
        <dbReference type="EMBL" id="RST83916.1"/>
    </source>
</evidence>